<reference evidence="2" key="1">
    <citation type="submission" date="2023-01" db="EMBL/GenBank/DDBJ databases">
        <title>The growth and conidiation of Purpureocillium lavendulum are regulated by nitrogen source and histone H3K14 acetylation.</title>
        <authorList>
            <person name="Tang P."/>
            <person name="Han J."/>
            <person name="Zhang C."/>
            <person name="Tang P."/>
            <person name="Qi F."/>
            <person name="Zhang K."/>
            <person name="Liang L."/>
        </authorList>
    </citation>
    <scope>NUCLEOTIDE SEQUENCE</scope>
    <source>
        <strain evidence="2">YMF1.00683</strain>
    </source>
</reference>
<evidence type="ECO:0000313" key="2">
    <source>
        <dbReference type="EMBL" id="KAJ6444153.1"/>
    </source>
</evidence>
<comment type="caution">
    <text evidence="2">The sequence shown here is derived from an EMBL/GenBank/DDBJ whole genome shotgun (WGS) entry which is preliminary data.</text>
</comment>
<keyword evidence="3" id="KW-1185">Reference proteome</keyword>
<dbReference type="EMBL" id="JAQHRD010000002">
    <property type="protein sequence ID" value="KAJ6444153.1"/>
    <property type="molecule type" value="Genomic_DNA"/>
</dbReference>
<feature type="region of interest" description="Disordered" evidence="1">
    <location>
        <begin position="39"/>
        <end position="81"/>
    </location>
</feature>
<protein>
    <submittedName>
        <fullName evidence="2">Chitin synthase activator</fullName>
    </submittedName>
</protein>
<evidence type="ECO:0000313" key="3">
    <source>
        <dbReference type="Proteomes" id="UP001163105"/>
    </source>
</evidence>
<feature type="compositionally biased region" description="Low complexity" evidence="1">
    <location>
        <begin position="48"/>
        <end position="58"/>
    </location>
</feature>
<sequence length="81" mass="8490">MLARHRMATAAVAGAGVFGGALYYGLSWDIKEGEPQVKLESEYDETAETAAPEATKAPGQSLPAATLWKSEPGPSNNQKGI</sequence>
<dbReference type="AlphaFoldDB" id="A0AB34FZE5"/>
<organism evidence="2 3">
    <name type="scientific">Purpureocillium lavendulum</name>
    <dbReference type="NCBI Taxonomy" id="1247861"/>
    <lineage>
        <taxon>Eukaryota</taxon>
        <taxon>Fungi</taxon>
        <taxon>Dikarya</taxon>
        <taxon>Ascomycota</taxon>
        <taxon>Pezizomycotina</taxon>
        <taxon>Sordariomycetes</taxon>
        <taxon>Hypocreomycetidae</taxon>
        <taxon>Hypocreales</taxon>
        <taxon>Ophiocordycipitaceae</taxon>
        <taxon>Purpureocillium</taxon>
    </lineage>
</organism>
<evidence type="ECO:0000256" key="1">
    <source>
        <dbReference type="SAM" id="MobiDB-lite"/>
    </source>
</evidence>
<accession>A0AB34FZE5</accession>
<name>A0AB34FZE5_9HYPO</name>
<proteinExistence type="predicted"/>
<dbReference type="Proteomes" id="UP001163105">
    <property type="component" value="Unassembled WGS sequence"/>
</dbReference>
<gene>
    <name evidence="2" type="ORF">O9K51_02547</name>
</gene>